<dbReference type="Proteomes" id="UP000051658">
    <property type="component" value="Unassembled WGS sequence"/>
</dbReference>
<dbReference type="GeneID" id="89588650"/>
<dbReference type="eggNOG" id="COG3227">
    <property type="taxonomic scope" value="Bacteria"/>
</dbReference>
<dbReference type="EMBL" id="JQBS01000032">
    <property type="protein sequence ID" value="KRN56287.1"/>
    <property type="molecule type" value="Genomic_DNA"/>
</dbReference>
<dbReference type="eggNOG" id="COG3942">
    <property type="taxonomic scope" value="Bacteria"/>
</dbReference>
<keyword evidence="3" id="KW-1185">Reference proteome</keyword>
<organism evidence="2 3">
    <name type="scientific">Carnobacterium divergens DSM 20623</name>
    <dbReference type="NCBI Taxonomy" id="1449336"/>
    <lineage>
        <taxon>Bacteria</taxon>
        <taxon>Bacillati</taxon>
        <taxon>Bacillota</taxon>
        <taxon>Bacilli</taxon>
        <taxon>Lactobacillales</taxon>
        <taxon>Carnobacteriaceae</taxon>
        <taxon>Carnobacterium</taxon>
    </lineage>
</organism>
<dbReference type="PATRIC" id="fig|1449336.4.peg.1430"/>
<name>A0A0R2HUB5_CARDV</name>
<gene>
    <name evidence="2" type="ORF">IV74_GL001400</name>
</gene>
<dbReference type="SMART" id="SM00728">
    <property type="entry name" value="ChW"/>
    <property type="match status" value="5"/>
</dbReference>
<accession>A0A0R2HUB5</accession>
<dbReference type="Pfam" id="PF07538">
    <property type="entry name" value="ChW"/>
    <property type="match status" value="4"/>
</dbReference>
<dbReference type="RefSeq" id="WP_034570248.1">
    <property type="nucleotide sequence ID" value="NZ_JQBS01000032.1"/>
</dbReference>
<proteinExistence type="predicted"/>
<sequence>MVLIGDDYPVKWKNLPLDAAVDSWGMYTRECTSFVANRLSVVNKFNITRPPSNWNANVWGQNAQNLGYQVDKNPTIGSVAWWNAGFHVAWVADVKNGLVLIEEYNNPAYSGNYNNRWINAGAVDGYIHFKDLPNVPEAPKLPPKNPAQAISKGINYETHVSKVGWMNNVKDGALSGSTGYKLPVEAIRIIGRLSNGSVEYRAHVSTIGWMPWVKSGQVAGTTGQSKAVEAIQARLTGDAVNYYNLEYQAHVAENGWLSWVKDGQTAGTTGQKKSLQAIKMKLVRKPIVQGTSKPVAKGLAYRMHLAKEGWLGYVTNNQMAGTTGLSIEGQCIEVYVDGKKENVKIDAHVAEKGWIENVGGTVGKQLSLQAVKISLKNGLEKQYNISYQVHVAEKGWMAWVENGAVAGTTGQKLAIQAIKIKLIAK</sequence>
<dbReference type="InterPro" id="IPR006637">
    <property type="entry name" value="ChW"/>
</dbReference>
<dbReference type="InterPro" id="IPR007921">
    <property type="entry name" value="CHAP_dom"/>
</dbReference>
<reference evidence="2 3" key="1">
    <citation type="journal article" date="2015" name="Genome Announc.">
        <title>Expanding the biotechnology potential of lactobacilli through comparative genomics of 213 strains and associated genera.</title>
        <authorList>
            <person name="Sun Z."/>
            <person name="Harris H.M."/>
            <person name="McCann A."/>
            <person name="Guo C."/>
            <person name="Argimon S."/>
            <person name="Zhang W."/>
            <person name="Yang X."/>
            <person name="Jeffery I.B."/>
            <person name="Cooney J.C."/>
            <person name="Kagawa T.F."/>
            <person name="Liu W."/>
            <person name="Song Y."/>
            <person name="Salvetti E."/>
            <person name="Wrobel A."/>
            <person name="Rasinkangas P."/>
            <person name="Parkhill J."/>
            <person name="Rea M.C."/>
            <person name="O'Sullivan O."/>
            <person name="Ritari J."/>
            <person name="Douillard F.P."/>
            <person name="Paul Ross R."/>
            <person name="Yang R."/>
            <person name="Briner A.E."/>
            <person name="Felis G.E."/>
            <person name="de Vos W.M."/>
            <person name="Barrangou R."/>
            <person name="Klaenhammer T.R."/>
            <person name="Caufield P.W."/>
            <person name="Cui Y."/>
            <person name="Zhang H."/>
            <person name="O'Toole P.W."/>
        </authorList>
    </citation>
    <scope>NUCLEOTIDE SEQUENCE [LARGE SCALE GENOMIC DNA]</scope>
    <source>
        <strain evidence="2 3">DSM 20623</strain>
    </source>
</reference>
<dbReference type="Gene3D" id="3.90.1720.10">
    <property type="entry name" value="endopeptidase domain like (from Nostoc punctiforme)"/>
    <property type="match status" value="1"/>
</dbReference>
<protein>
    <recommendedName>
        <fullName evidence="1">Peptidase C51 domain-containing protein</fullName>
    </recommendedName>
</protein>
<comment type="caution">
    <text evidence="2">The sequence shown here is derived from an EMBL/GenBank/DDBJ whole genome shotgun (WGS) entry which is preliminary data.</text>
</comment>
<feature type="domain" description="Peptidase C51" evidence="1">
    <location>
        <begin position="22"/>
        <end position="105"/>
    </location>
</feature>
<dbReference type="Pfam" id="PF05257">
    <property type="entry name" value="CHAP"/>
    <property type="match status" value="1"/>
</dbReference>
<dbReference type="AlphaFoldDB" id="A0A0R2HUB5"/>
<evidence type="ECO:0000313" key="2">
    <source>
        <dbReference type="EMBL" id="KRN56287.1"/>
    </source>
</evidence>
<evidence type="ECO:0000313" key="3">
    <source>
        <dbReference type="Proteomes" id="UP000051658"/>
    </source>
</evidence>
<dbReference type="SUPFAM" id="SSF54001">
    <property type="entry name" value="Cysteine proteinases"/>
    <property type="match status" value="1"/>
</dbReference>
<dbReference type="InterPro" id="IPR038765">
    <property type="entry name" value="Papain-like_cys_pep_sf"/>
</dbReference>
<evidence type="ECO:0000259" key="1">
    <source>
        <dbReference type="Pfam" id="PF05257"/>
    </source>
</evidence>